<dbReference type="InterPro" id="IPR047115">
    <property type="entry name" value="ARSB"/>
</dbReference>
<gene>
    <name evidence="8" type="ORF">SK128_000741</name>
</gene>
<keyword evidence="5" id="KW-0106">Calcium</keyword>
<comment type="caution">
    <text evidence="8">The sequence shown here is derived from an EMBL/GenBank/DDBJ whole genome shotgun (WGS) entry which is preliminary data.</text>
</comment>
<comment type="similarity">
    <text evidence="2">Belongs to the sulfatase family.</text>
</comment>
<evidence type="ECO:0000313" key="8">
    <source>
        <dbReference type="EMBL" id="KAK7054600.1"/>
    </source>
</evidence>
<dbReference type="SUPFAM" id="SSF53649">
    <property type="entry name" value="Alkaline phosphatase-like"/>
    <property type="match status" value="1"/>
</dbReference>
<reference evidence="8 9" key="1">
    <citation type="submission" date="2023-11" db="EMBL/GenBank/DDBJ databases">
        <title>Halocaridina rubra genome assembly.</title>
        <authorList>
            <person name="Smith C."/>
        </authorList>
    </citation>
    <scope>NUCLEOTIDE SEQUENCE [LARGE SCALE GENOMIC DNA]</scope>
    <source>
        <strain evidence="8">EP-1</strain>
        <tissue evidence="8">Whole</tissue>
    </source>
</reference>
<feature type="non-terminal residue" evidence="8">
    <location>
        <position position="1"/>
    </location>
</feature>
<protein>
    <recommendedName>
        <fullName evidence="7">Sulfatase N-terminal domain-containing protein</fullName>
    </recommendedName>
</protein>
<dbReference type="PANTHER" id="PTHR10342">
    <property type="entry name" value="ARYLSULFATASE"/>
    <property type="match status" value="1"/>
</dbReference>
<sequence length="71" mass="7920">VRHGVFYSSEKNKTIAHELISSKAIHNMKNPNMEELANTGIILSQSYVQPICTPTRSALLTGRYPHALGRQ</sequence>
<evidence type="ECO:0000256" key="4">
    <source>
        <dbReference type="ARBA" id="ARBA00022801"/>
    </source>
</evidence>
<dbReference type="Gene3D" id="3.40.720.10">
    <property type="entry name" value="Alkaline Phosphatase, subunit A"/>
    <property type="match status" value="1"/>
</dbReference>
<evidence type="ECO:0000259" key="7">
    <source>
        <dbReference type="Pfam" id="PF00884"/>
    </source>
</evidence>
<evidence type="ECO:0000256" key="2">
    <source>
        <dbReference type="ARBA" id="ARBA00008779"/>
    </source>
</evidence>
<keyword evidence="9" id="KW-1185">Reference proteome</keyword>
<evidence type="ECO:0000256" key="5">
    <source>
        <dbReference type="ARBA" id="ARBA00022837"/>
    </source>
</evidence>
<dbReference type="PROSITE" id="PS00523">
    <property type="entry name" value="SULFATASE_1"/>
    <property type="match status" value="1"/>
</dbReference>
<organism evidence="8 9">
    <name type="scientific">Halocaridina rubra</name>
    <name type="common">Hawaiian red shrimp</name>
    <dbReference type="NCBI Taxonomy" id="373956"/>
    <lineage>
        <taxon>Eukaryota</taxon>
        <taxon>Metazoa</taxon>
        <taxon>Ecdysozoa</taxon>
        <taxon>Arthropoda</taxon>
        <taxon>Crustacea</taxon>
        <taxon>Multicrustacea</taxon>
        <taxon>Malacostraca</taxon>
        <taxon>Eumalacostraca</taxon>
        <taxon>Eucarida</taxon>
        <taxon>Decapoda</taxon>
        <taxon>Pleocyemata</taxon>
        <taxon>Caridea</taxon>
        <taxon>Atyoidea</taxon>
        <taxon>Atyidae</taxon>
        <taxon>Halocaridina</taxon>
    </lineage>
</organism>
<proteinExistence type="inferred from homology"/>
<dbReference type="Proteomes" id="UP001381693">
    <property type="component" value="Unassembled WGS sequence"/>
</dbReference>
<keyword evidence="4" id="KW-0378">Hydrolase</keyword>
<dbReference type="AlphaFoldDB" id="A0AAN8WDF2"/>
<keyword evidence="6" id="KW-0325">Glycoprotein</keyword>
<comment type="cofactor">
    <cofactor evidence="1">
        <name>Ca(2+)</name>
        <dbReference type="ChEBI" id="CHEBI:29108"/>
    </cofactor>
</comment>
<evidence type="ECO:0000256" key="3">
    <source>
        <dbReference type="ARBA" id="ARBA00022723"/>
    </source>
</evidence>
<evidence type="ECO:0000256" key="1">
    <source>
        <dbReference type="ARBA" id="ARBA00001913"/>
    </source>
</evidence>
<keyword evidence="3" id="KW-0479">Metal-binding</keyword>
<dbReference type="InterPro" id="IPR000917">
    <property type="entry name" value="Sulfatase_N"/>
</dbReference>
<evidence type="ECO:0000256" key="6">
    <source>
        <dbReference type="ARBA" id="ARBA00023180"/>
    </source>
</evidence>
<feature type="domain" description="Sulfatase N-terminal" evidence="7">
    <location>
        <begin position="30"/>
        <end position="69"/>
    </location>
</feature>
<accession>A0AAN8WDF2</accession>
<dbReference type="GO" id="GO:0008484">
    <property type="term" value="F:sulfuric ester hydrolase activity"/>
    <property type="evidence" value="ECO:0007669"/>
    <property type="project" value="InterPro"/>
</dbReference>
<dbReference type="GO" id="GO:0046872">
    <property type="term" value="F:metal ion binding"/>
    <property type="evidence" value="ECO:0007669"/>
    <property type="project" value="UniProtKB-KW"/>
</dbReference>
<dbReference type="InterPro" id="IPR024607">
    <property type="entry name" value="Sulfatase_CS"/>
</dbReference>
<name>A0AAN8WDF2_HALRR</name>
<feature type="non-terminal residue" evidence="8">
    <location>
        <position position="71"/>
    </location>
</feature>
<dbReference type="PANTHER" id="PTHR10342:SF273">
    <property type="entry name" value="RE14504P"/>
    <property type="match status" value="1"/>
</dbReference>
<dbReference type="Pfam" id="PF00884">
    <property type="entry name" value="Sulfatase"/>
    <property type="match status" value="1"/>
</dbReference>
<dbReference type="EMBL" id="JAXCGZ010021293">
    <property type="protein sequence ID" value="KAK7054600.1"/>
    <property type="molecule type" value="Genomic_DNA"/>
</dbReference>
<evidence type="ECO:0000313" key="9">
    <source>
        <dbReference type="Proteomes" id="UP001381693"/>
    </source>
</evidence>
<dbReference type="InterPro" id="IPR017850">
    <property type="entry name" value="Alkaline_phosphatase_core_sf"/>
</dbReference>